<sequence length="259" mass="28669">MPVPMIVFTDLDGCLLNHGDYSYEPALPVLDHLQKLQIPLVLCSSKTEAEMRPLAEELDASPTIICENGGVVCWDAAGDRTVLGADREKILDVLSDCKQQYQFSSFRDLGVEGIVRATGLSIERANLAAQRYCTEPMLWEDDDARIEPFREELQKHQLQLTRGGRFWHVAGQTDKGRGAAAVYQRISDSCDKTLTSVALGDSPIDQPMLEWANIAVVVPAPDGTIRLHFEHPHKIIAAFPGSKGWAEAMTRVLDHMLSS</sequence>
<dbReference type="SUPFAM" id="SSF56784">
    <property type="entry name" value="HAD-like"/>
    <property type="match status" value="1"/>
</dbReference>
<name>A0A5C5XJB9_9PLAN</name>
<dbReference type="Gene3D" id="3.30.980.20">
    <property type="entry name" value="Putative mannosyl-3-phosphoglycerate phosphatase, domain 2"/>
    <property type="match status" value="1"/>
</dbReference>
<organism evidence="4 5">
    <name type="scientific">Rubinisphaera italica</name>
    <dbReference type="NCBI Taxonomy" id="2527969"/>
    <lineage>
        <taxon>Bacteria</taxon>
        <taxon>Pseudomonadati</taxon>
        <taxon>Planctomycetota</taxon>
        <taxon>Planctomycetia</taxon>
        <taxon>Planctomycetales</taxon>
        <taxon>Planctomycetaceae</taxon>
        <taxon>Rubinisphaera</taxon>
    </lineage>
</organism>
<dbReference type="GO" id="GO:0005829">
    <property type="term" value="C:cytosol"/>
    <property type="evidence" value="ECO:0007669"/>
    <property type="project" value="TreeGrafter"/>
</dbReference>
<gene>
    <name evidence="4" type="primary">gpgP</name>
    <name evidence="4" type="ORF">Pan54_35640</name>
</gene>
<keyword evidence="3" id="KW-0460">Magnesium</keyword>
<accession>A0A5C5XJB9</accession>
<evidence type="ECO:0000256" key="1">
    <source>
        <dbReference type="ARBA" id="ARBA00022723"/>
    </source>
</evidence>
<dbReference type="PANTHER" id="PTHR10000:SF8">
    <property type="entry name" value="HAD SUPERFAMILY HYDROLASE-LIKE, TYPE 3"/>
    <property type="match status" value="1"/>
</dbReference>
<dbReference type="PANTHER" id="PTHR10000">
    <property type="entry name" value="PHOSPHOSERINE PHOSPHATASE"/>
    <property type="match status" value="1"/>
</dbReference>
<dbReference type="OrthoDB" id="193379at2"/>
<dbReference type="InterPro" id="IPR006381">
    <property type="entry name" value="HAD-SF-IIB-MPGP"/>
</dbReference>
<dbReference type="SFLD" id="SFLDS00003">
    <property type="entry name" value="Haloacid_Dehalogenase"/>
    <property type="match status" value="1"/>
</dbReference>
<evidence type="ECO:0000256" key="3">
    <source>
        <dbReference type="ARBA" id="ARBA00022842"/>
    </source>
</evidence>
<comment type="caution">
    <text evidence="4">The sequence shown here is derived from an EMBL/GenBank/DDBJ whole genome shotgun (WGS) entry which is preliminary data.</text>
</comment>
<evidence type="ECO:0000313" key="5">
    <source>
        <dbReference type="Proteomes" id="UP000316095"/>
    </source>
</evidence>
<dbReference type="InterPro" id="IPR023214">
    <property type="entry name" value="HAD_sf"/>
</dbReference>
<dbReference type="GO" id="GO:0000287">
    <property type="term" value="F:magnesium ion binding"/>
    <property type="evidence" value="ECO:0007669"/>
    <property type="project" value="TreeGrafter"/>
</dbReference>
<evidence type="ECO:0000256" key="2">
    <source>
        <dbReference type="ARBA" id="ARBA00022801"/>
    </source>
</evidence>
<dbReference type="Pfam" id="PF08282">
    <property type="entry name" value="Hydrolase_3"/>
    <property type="match status" value="1"/>
</dbReference>
<dbReference type="NCBIfam" id="TIGR01484">
    <property type="entry name" value="HAD-SF-IIB"/>
    <property type="match status" value="1"/>
</dbReference>
<dbReference type="EMBL" id="SJPG01000001">
    <property type="protein sequence ID" value="TWT62818.1"/>
    <property type="molecule type" value="Genomic_DNA"/>
</dbReference>
<dbReference type="GO" id="GO:0050531">
    <property type="term" value="F:mannosyl-3-phosphoglycerate phosphatase activity"/>
    <property type="evidence" value="ECO:0007669"/>
    <property type="project" value="UniProtKB-EC"/>
</dbReference>
<dbReference type="SFLD" id="SFLDG01142">
    <property type="entry name" value="C2.B.2:_Mannosyl-3-phosphoglyc"/>
    <property type="match status" value="1"/>
</dbReference>
<dbReference type="GO" id="GO:0051479">
    <property type="term" value="P:mannosylglycerate biosynthetic process"/>
    <property type="evidence" value="ECO:0007669"/>
    <property type="project" value="InterPro"/>
</dbReference>
<dbReference type="Proteomes" id="UP000316095">
    <property type="component" value="Unassembled WGS sequence"/>
</dbReference>
<dbReference type="InterPro" id="IPR036412">
    <property type="entry name" value="HAD-like_sf"/>
</dbReference>
<dbReference type="Gene3D" id="3.40.50.1000">
    <property type="entry name" value="HAD superfamily/HAD-like"/>
    <property type="match status" value="1"/>
</dbReference>
<dbReference type="SFLD" id="SFLDG01140">
    <property type="entry name" value="C2.B:_Phosphomannomutase_and_P"/>
    <property type="match status" value="1"/>
</dbReference>
<keyword evidence="5" id="KW-1185">Reference proteome</keyword>
<dbReference type="RefSeq" id="WP_146504637.1">
    <property type="nucleotide sequence ID" value="NZ_SJPG01000001.1"/>
</dbReference>
<proteinExistence type="predicted"/>
<keyword evidence="1" id="KW-0479">Metal-binding</keyword>
<dbReference type="AlphaFoldDB" id="A0A5C5XJB9"/>
<protein>
    <submittedName>
        <fullName evidence="4">Glucosyl-3-phosphoglycerate/mannosyl-3-phosphoglycerate phosphatase</fullName>
        <ecNumber evidence="4">3.1.3.70</ecNumber>
    </submittedName>
</protein>
<reference evidence="4 5" key="1">
    <citation type="submission" date="2019-02" db="EMBL/GenBank/DDBJ databases">
        <title>Deep-cultivation of Planctomycetes and their phenomic and genomic characterization uncovers novel biology.</title>
        <authorList>
            <person name="Wiegand S."/>
            <person name="Jogler M."/>
            <person name="Boedeker C."/>
            <person name="Pinto D."/>
            <person name="Vollmers J."/>
            <person name="Rivas-Marin E."/>
            <person name="Kohn T."/>
            <person name="Peeters S.H."/>
            <person name="Heuer A."/>
            <person name="Rast P."/>
            <person name="Oberbeckmann S."/>
            <person name="Bunk B."/>
            <person name="Jeske O."/>
            <person name="Meyerdierks A."/>
            <person name="Storesund J.E."/>
            <person name="Kallscheuer N."/>
            <person name="Luecker S."/>
            <person name="Lage O.M."/>
            <person name="Pohl T."/>
            <person name="Merkel B.J."/>
            <person name="Hornburger P."/>
            <person name="Mueller R.-W."/>
            <person name="Bruemmer F."/>
            <person name="Labrenz M."/>
            <person name="Spormann A.M."/>
            <person name="Op Den Camp H."/>
            <person name="Overmann J."/>
            <person name="Amann R."/>
            <person name="Jetten M.S.M."/>
            <person name="Mascher T."/>
            <person name="Medema M.H."/>
            <person name="Devos D.P."/>
            <person name="Kaster A.-K."/>
            <person name="Ovreas L."/>
            <person name="Rohde M."/>
            <person name="Galperin M.Y."/>
            <person name="Jogler C."/>
        </authorList>
    </citation>
    <scope>NUCLEOTIDE SEQUENCE [LARGE SCALE GENOMIC DNA]</scope>
    <source>
        <strain evidence="4 5">Pan54</strain>
    </source>
</reference>
<dbReference type="InterPro" id="IPR006379">
    <property type="entry name" value="HAD-SF_hydro_IIB"/>
</dbReference>
<dbReference type="NCBIfam" id="TIGR01486">
    <property type="entry name" value="HAD-SF-IIB-MPGP"/>
    <property type="match status" value="1"/>
</dbReference>
<evidence type="ECO:0000313" key="4">
    <source>
        <dbReference type="EMBL" id="TWT62818.1"/>
    </source>
</evidence>
<keyword evidence="2 4" id="KW-0378">Hydrolase</keyword>
<dbReference type="EC" id="3.1.3.70" evidence="4"/>